<feature type="compositionally biased region" description="Low complexity" evidence="2">
    <location>
        <begin position="96"/>
        <end position="139"/>
    </location>
</feature>
<name>A0A9W4SJH8_9GLOM</name>
<dbReference type="OrthoDB" id="2526683at2759"/>
<evidence type="ECO:0000313" key="3">
    <source>
        <dbReference type="EMBL" id="CAI2170723.1"/>
    </source>
</evidence>
<dbReference type="Pfam" id="PF14976">
    <property type="entry name" value="YPEH2ZP"/>
    <property type="match status" value="1"/>
</dbReference>
<gene>
    <name evidence="3" type="ORF">FWILDA_LOCUS4721</name>
</gene>
<evidence type="ECO:0000256" key="1">
    <source>
        <dbReference type="ARBA" id="ARBA00006888"/>
    </source>
</evidence>
<dbReference type="InterPro" id="IPR026768">
    <property type="entry name" value="YPEH2ZP"/>
</dbReference>
<comment type="caution">
    <text evidence="3">The sequence shown here is derived from an EMBL/GenBank/DDBJ whole genome shotgun (WGS) entry which is preliminary data.</text>
</comment>
<dbReference type="GO" id="GO:0005829">
    <property type="term" value="C:cytosol"/>
    <property type="evidence" value="ECO:0007669"/>
    <property type="project" value="UniProtKB-ARBA"/>
</dbReference>
<feature type="region of interest" description="Disordered" evidence="2">
    <location>
        <begin position="44"/>
        <end position="80"/>
    </location>
</feature>
<evidence type="ECO:0000313" key="4">
    <source>
        <dbReference type="Proteomes" id="UP001153678"/>
    </source>
</evidence>
<dbReference type="PANTHER" id="PTHR31841">
    <property type="entry name" value="PROTEIN FAM72A-RELATED"/>
    <property type="match status" value="1"/>
</dbReference>
<feature type="region of interest" description="Disordered" evidence="2">
    <location>
        <begin position="92"/>
        <end position="141"/>
    </location>
</feature>
<evidence type="ECO:0000256" key="2">
    <source>
        <dbReference type="SAM" id="MobiDB-lite"/>
    </source>
</evidence>
<dbReference type="PANTHER" id="PTHR31841:SF1">
    <property type="entry name" value="PROTEIN FAM72A-RELATED"/>
    <property type="match status" value="1"/>
</dbReference>
<sequence length="292" mass="32309">MEGKKMYSSLQEDKRDMSFAQFTPSPTLAPAPIFTFTASTAFSTSPTATSSTSASSSTSSPSTRWVRRLHHRQRNHRERNLLFSRMIHAAGGGGNSNSDSNNIISNGSNINGNNSSTIPSTVPSTTLSTSSSSSPIIQSQDDDDLQSMHHHFRSKTVCKLNCAHCNNSVCVRGMKAMLLADTRIELYSTDVPPLSVQLVGDDYMTQNCQCKIRDVACLTCGNVLGYHITQPCQQCMEACNNGHLWMFHTESVTSEERLDPEGKKILLWAQLPRAEKDIEIIDTEDEYEQCCR</sequence>
<dbReference type="EMBL" id="CAMKVN010000733">
    <property type="protein sequence ID" value="CAI2170723.1"/>
    <property type="molecule type" value="Genomic_DNA"/>
</dbReference>
<keyword evidence="4" id="KW-1185">Reference proteome</keyword>
<proteinExistence type="inferred from homology"/>
<feature type="compositionally biased region" description="Low complexity" evidence="2">
    <location>
        <begin position="44"/>
        <end position="63"/>
    </location>
</feature>
<dbReference type="Proteomes" id="UP001153678">
    <property type="component" value="Unassembled WGS sequence"/>
</dbReference>
<comment type="similarity">
    <text evidence="1">Belongs to the FAM72 family.</text>
</comment>
<dbReference type="AlphaFoldDB" id="A0A9W4SJH8"/>
<accession>A0A9W4SJH8</accession>
<protein>
    <submittedName>
        <fullName evidence="3">934_t:CDS:1</fullName>
    </submittedName>
</protein>
<reference evidence="3" key="1">
    <citation type="submission" date="2022-08" db="EMBL/GenBank/DDBJ databases">
        <authorList>
            <person name="Kallberg Y."/>
            <person name="Tangrot J."/>
            <person name="Rosling A."/>
        </authorList>
    </citation>
    <scope>NUCLEOTIDE SEQUENCE</scope>
    <source>
        <strain evidence="3">Wild A</strain>
    </source>
</reference>
<organism evidence="3 4">
    <name type="scientific">Funneliformis geosporum</name>
    <dbReference type="NCBI Taxonomy" id="1117311"/>
    <lineage>
        <taxon>Eukaryota</taxon>
        <taxon>Fungi</taxon>
        <taxon>Fungi incertae sedis</taxon>
        <taxon>Mucoromycota</taxon>
        <taxon>Glomeromycotina</taxon>
        <taxon>Glomeromycetes</taxon>
        <taxon>Glomerales</taxon>
        <taxon>Glomeraceae</taxon>
        <taxon>Funneliformis</taxon>
    </lineage>
</organism>
<feature type="compositionally biased region" description="Basic residues" evidence="2">
    <location>
        <begin position="65"/>
        <end position="77"/>
    </location>
</feature>